<name>A0A8J2SC03_9STRA</name>
<dbReference type="SUPFAM" id="SSF50447">
    <property type="entry name" value="Translation proteins"/>
    <property type="match status" value="1"/>
</dbReference>
<dbReference type="Pfam" id="PF00297">
    <property type="entry name" value="Ribosomal_L3"/>
    <property type="match status" value="1"/>
</dbReference>
<evidence type="ECO:0000256" key="7">
    <source>
        <dbReference type="ARBA" id="ARBA00023128"/>
    </source>
</evidence>
<comment type="caution">
    <text evidence="12">The sequence shown here is derived from an EMBL/GenBank/DDBJ whole genome shotgun (WGS) entry which is preliminary data.</text>
</comment>
<dbReference type="PROSITE" id="PS00474">
    <property type="entry name" value="RIBOSOMAL_L3"/>
    <property type="match status" value="1"/>
</dbReference>
<comment type="subcellular location">
    <subcellularLocation>
        <location evidence="2">Mitochondrion</location>
    </subcellularLocation>
    <subcellularLocation>
        <location evidence="3">Plastid</location>
        <location evidence="3">Chloroplast</location>
    </subcellularLocation>
</comment>
<keyword evidence="13" id="KW-1185">Reference proteome</keyword>
<gene>
    <name evidence="12" type="ORF">PECAL_2P19830</name>
</gene>
<evidence type="ECO:0000256" key="10">
    <source>
        <dbReference type="RuleBase" id="RU003905"/>
    </source>
</evidence>
<dbReference type="GO" id="GO:0005762">
    <property type="term" value="C:mitochondrial large ribosomal subunit"/>
    <property type="evidence" value="ECO:0007669"/>
    <property type="project" value="TreeGrafter"/>
</dbReference>
<dbReference type="PANTHER" id="PTHR11229">
    <property type="entry name" value="50S RIBOSOMAL PROTEIN L3"/>
    <property type="match status" value="1"/>
</dbReference>
<dbReference type="PANTHER" id="PTHR11229:SF8">
    <property type="entry name" value="LARGE RIBOSOMAL SUBUNIT PROTEIN UL3M"/>
    <property type="match status" value="1"/>
</dbReference>
<keyword evidence="5" id="KW-0809">Transit peptide</keyword>
<dbReference type="AlphaFoldDB" id="A0A8J2SC03"/>
<protein>
    <recommendedName>
        <fullName evidence="9">Large ribosomal subunit protein uL3m</fullName>
    </recommendedName>
</protein>
<dbReference type="InterPro" id="IPR019926">
    <property type="entry name" value="Ribosomal_uL3_CS"/>
</dbReference>
<keyword evidence="7" id="KW-0496">Mitochondrion</keyword>
<keyword evidence="6 10" id="KW-0689">Ribosomal protein</keyword>
<reference evidence="12" key="1">
    <citation type="submission" date="2021-11" db="EMBL/GenBank/DDBJ databases">
        <authorList>
            <consortium name="Genoscope - CEA"/>
            <person name="William W."/>
        </authorList>
    </citation>
    <scope>NUCLEOTIDE SEQUENCE</scope>
</reference>
<evidence type="ECO:0000313" key="13">
    <source>
        <dbReference type="Proteomes" id="UP000789595"/>
    </source>
</evidence>
<evidence type="ECO:0000256" key="3">
    <source>
        <dbReference type="ARBA" id="ARBA00004229"/>
    </source>
</evidence>
<keyword evidence="8 10" id="KW-0687">Ribonucleoprotein</keyword>
<dbReference type="FunFam" id="2.40.30.10:FF:000004">
    <property type="entry name" value="50S ribosomal protein L3"/>
    <property type="match status" value="1"/>
</dbReference>
<dbReference type="GO" id="GO:0009507">
    <property type="term" value="C:chloroplast"/>
    <property type="evidence" value="ECO:0007669"/>
    <property type="project" value="UniProtKB-SubCell"/>
</dbReference>
<dbReference type="InterPro" id="IPR009000">
    <property type="entry name" value="Transl_B-barrel_sf"/>
</dbReference>
<evidence type="ECO:0000256" key="2">
    <source>
        <dbReference type="ARBA" id="ARBA00004173"/>
    </source>
</evidence>
<evidence type="ECO:0000256" key="11">
    <source>
        <dbReference type="SAM" id="MobiDB-lite"/>
    </source>
</evidence>
<evidence type="ECO:0000256" key="9">
    <source>
        <dbReference type="ARBA" id="ARBA00035209"/>
    </source>
</evidence>
<dbReference type="InterPro" id="IPR000597">
    <property type="entry name" value="Ribosomal_uL3"/>
</dbReference>
<feature type="region of interest" description="Disordered" evidence="11">
    <location>
        <begin position="160"/>
        <end position="185"/>
    </location>
</feature>
<dbReference type="HAMAP" id="MF_01325_B">
    <property type="entry name" value="Ribosomal_uL3_B"/>
    <property type="match status" value="1"/>
</dbReference>
<dbReference type="NCBIfam" id="TIGR03625">
    <property type="entry name" value="L3_bact"/>
    <property type="match status" value="1"/>
</dbReference>
<dbReference type="EMBL" id="CAKKNE010000002">
    <property type="protein sequence ID" value="CAH0368885.1"/>
    <property type="molecule type" value="Genomic_DNA"/>
</dbReference>
<sequence length="265" mass="28638">MLLHRRASHLARRFVRHTQSHGRPSARRAEVTRRTGALAVKVGMVGAWDDSGRRHALTALHVDNCRVVQVKTEAKERYTALQLGAGLKRAARATAAARGHFCEDGAVPRLLAEFRVSPDAVLERGFAIGADHFVEGQKVDVQGVTKGKGFQGPMKRWNFGGQRASHGVSKTHRAHGSMGGCQDPGRVMRGKKMAGRMGGRRRTAQNLVVHAVDADRDLVFVRGAVPGPRGAWVRVSDAVKAVGVDELLGGAVPFPAFRRGEEEAA</sequence>
<dbReference type="InterPro" id="IPR019927">
    <property type="entry name" value="Ribosomal_uL3_bac/org-type"/>
</dbReference>
<dbReference type="Proteomes" id="UP000789595">
    <property type="component" value="Unassembled WGS sequence"/>
</dbReference>
<comment type="similarity">
    <text evidence="4 10">Belongs to the universal ribosomal protein uL3 family.</text>
</comment>
<comment type="function">
    <text evidence="1">One of the primary rRNA binding proteins, it binds directly near the 3'-end of the 23S rRNA, where it nucleates assembly of the 50S subunit.</text>
</comment>
<evidence type="ECO:0000313" key="12">
    <source>
        <dbReference type="EMBL" id="CAH0368885.1"/>
    </source>
</evidence>
<dbReference type="GO" id="GO:0003735">
    <property type="term" value="F:structural constituent of ribosome"/>
    <property type="evidence" value="ECO:0007669"/>
    <property type="project" value="InterPro"/>
</dbReference>
<dbReference type="Gene3D" id="2.40.30.10">
    <property type="entry name" value="Translation factors"/>
    <property type="match status" value="1"/>
</dbReference>
<evidence type="ECO:0000256" key="8">
    <source>
        <dbReference type="ARBA" id="ARBA00023274"/>
    </source>
</evidence>
<evidence type="ECO:0000256" key="6">
    <source>
        <dbReference type="ARBA" id="ARBA00022980"/>
    </source>
</evidence>
<dbReference type="OrthoDB" id="274683at2759"/>
<accession>A0A8J2SC03</accession>
<dbReference type="Gene3D" id="3.30.160.810">
    <property type="match status" value="1"/>
</dbReference>
<evidence type="ECO:0000256" key="4">
    <source>
        <dbReference type="ARBA" id="ARBA00006540"/>
    </source>
</evidence>
<dbReference type="GO" id="GO:0006412">
    <property type="term" value="P:translation"/>
    <property type="evidence" value="ECO:0007669"/>
    <property type="project" value="InterPro"/>
</dbReference>
<evidence type="ECO:0000256" key="1">
    <source>
        <dbReference type="ARBA" id="ARBA00002570"/>
    </source>
</evidence>
<organism evidence="12 13">
    <name type="scientific">Pelagomonas calceolata</name>
    <dbReference type="NCBI Taxonomy" id="35677"/>
    <lineage>
        <taxon>Eukaryota</taxon>
        <taxon>Sar</taxon>
        <taxon>Stramenopiles</taxon>
        <taxon>Ochrophyta</taxon>
        <taxon>Pelagophyceae</taxon>
        <taxon>Pelagomonadales</taxon>
        <taxon>Pelagomonadaceae</taxon>
        <taxon>Pelagomonas</taxon>
    </lineage>
</organism>
<proteinExistence type="inferred from homology"/>
<evidence type="ECO:0000256" key="5">
    <source>
        <dbReference type="ARBA" id="ARBA00022946"/>
    </source>
</evidence>